<evidence type="ECO:0000313" key="8">
    <source>
        <dbReference type="Proteomes" id="UP001185069"/>
    </source>
</evidence>
<gene>
    <name evidence="7" type="ORF">JOE69_001960</name>
</gene>
<feature type="transmembrane region" description="Helical" evidence="5">
    <location>
        <begin position="142"/>
        <end position="163"/>
    </location>
</feature>
<dbReference type="Pfam" id="PF07690">
    <property type="entry name" value="MFS_1"/>
    <property type="match status" value="1"/>
</dbReference>
<comment type="subcellular location">
    <subcellularLocation>
        <location evidence="1">Cell membrane</location>
        <topology evidence="1">Multi-pass membrane protein</topology>
    </subcellularLocation>
</comment>
<feature type="transmembrane region" description="Helical" evidence="5">
    <location>
        <begin position="251"/>
        <end position="271"/>
    </location>
</feature>
<dbReference type="EMBL" id="JAVDQF010000001">
    <property type="protein sequence ID" value="MDR6269722.1"/>
    <property type="molecule type" value="Genomic_DNA"/>
</dbReference>
<organism evidence="7 8">
    <name type="scientific">Arthrobacter russicus</name>
    <dbReference type="NCBI Taxonomy" id="172040"/>
    <lineage>
        <taxon>Bacteria</taxon>
        <taxon>Bacillati</taxon>
        <taxon>Actinomycetota</taxon>
        <taxon>Actinomycetes</taxon>
        <taxon>Micrococcales</taxon>
        <taxon>Micrococcaceae</taxon>
        <taxon>Arthrobacter</taxon>
    </lineage>
</organism>
<dbReference type="SUPFAM" id="SSF103473">
    <property type="entry name" value="MFS general substrate transporter"/>
    <property type="match status" value="1"/>
</dbReference>
<keyword evidence="4 5" id="KW-0472">Membrane</keyword>
<feature type="domain" description="Major facilitator superfamily (MFS) profile" evidence="6">
    <location>
        <begin position="12"/>
        <end position="393"/>
    </location>
</feature>
<feature type="transmembrane region" description="Helical" evidence="5">
    <location>
        <begin position="211"/>
        <end position="231"/>
    </location>
</feature>
<reference evidence="7 8" key="1">
    <citation type="submission" date="2023-07" db="EMBL/GenBank/DDBJ databases">
        <title>Sequencing the genomes of 1000 actinobacteria strains.</title>
        <authorList>
            <person name="Klenk H.-P."/>
        </authorList>
    </citation>
    <scope>NUCLEOTIDE SEQUENCE [LARGE SCALE GENOMIC DNA]</scope>
    <source>
        <strain evidence="7 8">DSM 14555</strain>
    </source>
</reference>
<feature type="transmembrane region" description="Helical" evidence="5">
    <location>
        <begin position="283"/>
        <end position="306"/>
    </location>
</feature>
<dbReference type="Gene3D" id="1.20.1250.20">
    <property type="entry name" value="MFS general substrate transporter like domains"/>
    <property type="match status" value="2"/>
</dbReference>
<feature type="transmembrane region" description="Helical" evidence="5">
    <location>
        <begin position="50"/>
        <end position="69"/>
    </location>
</feature>
<dbReference type="PANTHER" id="PTHR23514:SF13">
    <property type="entry name" value="INNER MEMBRANE PROTEIN YBJJ"/>
    <property type="match status" value="1"/>
</dbReference>
<dbReference type="PANTHER" id="PTHR23514">
    <property type="entry name" value="BYPASS OF STOP CODON PROTEIN 6"/>
    <property type="match status" value="1"/>
</dbReference>
<proteinExistence type="predicted"/>
<feature type="transmembrane region" description="Helical" evidence="5">
    <location>
        <begin position="312"/>
        <end position="330"/>
    </location>
</feature>
<accession>A0ABU1JBC4</accession>
<feature type="transmembrane region" description="Helical" evidence="5">
    <location>
        <begin position="81"/>
        <end position="100"/>
    </location>
</feature>
<comment type="caution">
    <text evidence="7">The sequence shown here is derived from an EMBL/GenBank/DDBJ whole genome shotgun (WGS) entry which is preliminary data.</text>
</comment>
<feature type="transmembrane region" description="Helical" evidence="5">
    <location>
        <begin position="367"/>
        <end position="388"/>
    </location>
</feature>
<evidence type="ECO:0000259" key="6">
    <source>
        <dbReference type="PROSITE" id="PS50850"/>
    </source>
</evidence>
<keyword evidence="2 5" id="KW-0812">Transmembrane</keyword>
<dbReference type="PROSITE" id="PS50850">
    <property type="entry name" value="MFS"/>
    <property type="match status" value="1"/>
</dbReference>
<feature type="transmembrane region" description="Helical" evidence="5">
    <location>
        <begin position="12"/>
        <end position="30"/>
    </location>
</feature>
<evidence type="ECO:0000313" key="7">
    <source>
        <dbReference type="EMBL" id="MDR6269722.1"/>
    </source>
</evidence>
<protein>
    <submittedName>
        <fullName evidence="7">Fucose permease</fullName>
    </submittedName>
</protein>
<feature type="transmembrane region" description="Helical" evidence="5">
    <location>
        <begin position="342"/>
        <end position="361"/>
    </location>
</feature>
<evidence type="ECO:0000256" key="3">
    <source>
        <dbReference type="ARBA" id="ARBA00022989"/>
    </source>
</evidence>
<sequence length="401" mass="41112">MIGANKFNARPAYVATMLIFAVNGLAFASWAARIPTVTRVLELSSGEMGAVLLSLAAGSVIALPMAGNVVSRIGTANTVRVAAVIAAIGVLFVALALSLASVPLTVVGLFLFGAGIGLWDVAQNVEGAAVEQKLKRTVMSQFHAAFSGGAFLGALAGAGLSALDVPLPPHLIVISILVLAVLFLATRNFLPEAEHRTERDGSAGKTTSRSAWGELRTLLVGLVVLGAALTEGAANDWIAKATVDGLGAPEWAGALMFAVFIASMTMCRFLGGRLIDRWGRVPTLYASLLAALAGLVIFVFGTNVWISGVGAVLWGAGAALGFPTGMSAAADDPLRAAKRVSVVSTIGYIAFLAGPPIIGFLGDHFTLRPALLAIGAVMVLSILVVPAARPLKPVELQKAAG</sequence>
<dbReference type="InterPro" id="IPR020846">
    <property type="entry name" value="MFS_dom"/>
</dbReference>
<evidence type="ECO:0000256" key="2">
    <source>
        <dbReference type="ARBA" id="ARBA00022692"/>
    </source>
</evidence>
<evidence type="ECO:0000256" key="4">
    <source>
        <dbReference type="ARBA" id="ARBA00023136"/>
    </source>
</evidence>
<keyword evidence="8" id="KW-1185">Reference proteome</keyword>
<dbReference type="InterPro" id="IPR051788">
    <property type="entry name" value="MFS_Transporter"/>
</dbReference>
<dbReference type="InterPro" id="IPR036259">
    <property type="entry name" value="MFS_trans_sf"/>
</dbReference>
<dbReference type="Proteomes" id="UP001185069">
    <property type="component" value="Unassembled WGS sequence"/>
</dbReference>
<feature type="transmembrane region" description="Helical" evidence="5">
    <location>
        <begin position="169"/>
        <end position="190"/>
    </location>
</feature>
<feature type="transmembrane region" description="Helical" evidence="5">
    <location>
        <begin position="106"/>
        <end position="122"/>
    </location>
</feature>
<keyword evidence="3 5" id="KW-1133">Transmembrane helix</keyword>
<name>A0ABU1JBC4_9MICC</name>
<evidence type="ECO:0000256" key="1">
    <source>
        <dbReference type="ARBA" id="ARBA00004651"/>
    </source>
</evidence>
<dbReference type="CDD" id="cd17393">
    <property type="entry name" value="MFS_MosC_like"/>
    <property type="match status" value="1"/>
</dbReference>
<evidence type="ECO:0000256" key="5">
    <source>
        <dbReference type="SAM" id="Phobius"/>
    </source>
</evidence>
<dbReference type="InterPro" id="IPR011701">
    <property type="entry name" value="MFS"/>
</dbReference>